<keyword evidence="1" id="KW-0812">Transmembrane</keyword>
<proteinExistence type="predicted"/>
<feature type="transmembrane region" description="Helical" evidence="1">
    <location>
        <begin position="90"/>
        <end position="113"/>
    </location>
</feature>
<keyword evidence="3" id="KW-1185">Reference proteome</keyword>
<reference evidence="2 3" key="1">
    <citation type="submission" date="2019-03" db="EMBL/GenBank/DDBJ databases">
        <title>Diversity of the mouse oral microbiome.</title>
        <authorList>
            <person name="Joseph S."/>
            <person name="Aduse-Opoku J."/>
            <person name="Curtis M."/>
            <person name="Wade W."/>
            <person name="Hashim A."/>
        </authorList>
    </citation>
    <scope>NUCLEOTIDE SEQUENCE [LARGE SCALE GENOMIC DNA]</scope>
    <source>
        <strain evidence="2 3">P1012</strain>
    </source>
</reference>
<dbReference type="AlphaFoldDB" id="A0A4Y9FP80"/>
<protein>
    <submittedName>
        <fullName evidence="2">Uncharacterized protein</fullName>
    </submittedName>
</protein>
<feature type="transmembrane region" description="Helical" evidence="1">
    <location>
        <begin position="55"/>
        <end position="78"/>
    </location>
</feature>
<name>A0A4Y9FP80_9MICO</name>
<dbReference type="Proteomes" id="UP000298358">
    <property type="component" value="Unassembled WGS sequence"/>
</dbReference>
<dbReference type="EMBL" id="SPQB01000049">
    <property type="protein sequence ID" value="TFU31024.1"/>
    <property type="molecule type" value="Genomic_DNA"/>
</dbReference>
<accession>A0A4Y9FP80</accession>
<organism evidence="2 3">
    <name type="scientific">Microbacterium paludicola</name>
    <dbReference type="NCBI Taxonomy" id="300019"/>
    <lineage>
        <taxon>Bacteria</taxon>
        <taxon>Bacillati</taxon>
        <taxon>Actinomycetota</taxon>
        <taxon>Actinomycetes</taxon>
        <taxon>Micrococcales</taxon>
        <taxon>Microbacteriaceae</taxon>
        <taxon>Microbacterium</taxon>
    </lineage>
</organism>
<evidence type="ECO:0000256" key="1">
    <source>
        <dbReference type="SAM" id="Phobius"/>
    </source>
</evidence>
<comment type="caution">
    <text evidence="2">The sequence shown here is derived from an EMBL/GenBank/DDBJ whole genome shotgun (WGS) entry which is preliminary data.</text>
</comment>
<keyword evidence="1" id="KW-0472">Membrane</keyword>
<evidence type="ECO:0000313" key="3">
    <source>
        <dbReference type="Proteomes" id="UP000298358"/>
    </source>
</evidence>
<sequence>MRPSSYPGLSWALIALGTLSGLMAALFVNEAGLELEATGFVQKTYWDNEESPWNLNLGVALLVIWLLLLVAGLVIGRVRTLHLQRDDRTRLAGVWAATGSVVVLALAFAVVLWPVGNTHLVP</sequence>
<evidence type="ECO:0000313" key="2">
    <source>
        <dbReference type="EMBL" id="TFU31024.1"/>
    </source>
</evidence>
<keyword evidence="1" id="KW-1133">Transmembrane helix</keyword>
<dbReference type="RefSeq" id="WP_135115399.1">
    <property type="nucleotide sequence ID" value="NZ_JADGLL010000049.1"/>
</dbReference>
<gene>
    <name evidence="2" type="ORF">E4U02_13795</name>
</gene>